<dbReference type="InterPro" id="IPR046342">
    <property type="entry name" value="CBS_dom_sf"/>
</dbReference>
<dbReference type="PROSITE" id="PS51371">
    <property type="entry name" value="CBS"/>
    <property type="match status" value="4"/>
</dbReference>
<dbReference type="EMBL" id="LNTB01000001">
    <property type="protein sequence ID" value="KSW12143.1"/>
    <property type="molecule type" value="Genomic_DNA"/>
</dbReference>
<organism evidence="5 6">
    <name type="scientific">Pyrodictium occultum</name>
    <dbReference type="NCBI Taxonomy" id="2309"/>
    <lineage>
        <taxon>Archaea</taxon>
        <taxon>Thermoproteota</taxon>
        <taxon>Thermoprotei</taxon>
        <taxon>Desulfurococcales</taxon>
        <taxon>Pyrodictiaceae</taxon>
        <taxon>Pyrodictium</taxon>
    </lineage>
</organism>
<dbReference type="PANTHER" id="PTHR48108:SF6">
    <property type="entry name" value="CBS DOMAIN-CONTAINING PROTEIN CBSX1, CHLOROPLASTIC"/>
    <property type="match status" value="1"/>
</dbReference>
<evidence type="ECO:0000313" key="5">
    <source>
        <dbReference type="EMBL" id="KSW12143.1"/>
    </source>
</evidence>
<dbReference type="Pfam" id="PF00571">
    <property type="entry name" value="CBS"/>
    <property type="match status" value="4"/>
</dbReference>
<dbReference type="SMART" id="SM00116">
    <property type="entry name" value="CBS"/>
    <property type="match status" value="4"/>
</dbReference>
<protein>
    <recommendedName>
        <fullName evidence="4">CBS domain-containing protein</fullName>
    </recommendedName>
</protein>
<feature type="domain" description="CBS" evidence="4">
    <location>
        <begin position="80"/>
        <end position="137"/>
    </location>
</feature>
<dbReference type="CDD" id="cd02205">
    <property type="entry name" value="CBS_pair_SF"/>
    <property type="match status" value="1"/>
</dbReference>
<feature type="domain" description="CBS" evidence="4">
    <location>
        <begin position="218"/>
        <end position="274"/>
    </location>
</feature>
<dbReference type="OrthoDB" id="8919at2157"/>
<dbReference type="InterPro" id="IPR051462">
    <property type="entry name" value="CBS_domain-containing"/>
</dbReference>
<gene>
    <name evidence="5" type="ORF">CF15_05100</name>
</gene>
<keyword evidence="1" id="KW-0677">Repeat</keyword>
<evidence type="ECO:0000256" key="3">
    <source>
        <dbReference type="SAM" id="MobiDB-lite"/>
    </source>
</evidence>
<feature type="region of interest" description="Disordered" evidence="3">
    <location>
        <begin position="203"/>
        <end position="225"/>
    </location>
</feature>
<keyword evidence="6" id="KW-1185">Reference proteome</keyword>
<feature type="domain" description="CBS" evidence="4">
    <location>
        <begin position="147"/>
        <end position="204"/>
    </location>
</feature>
<comment type="caution">
    <text evidence="5">The sequence shown here is derived from an EMBL/GenBank/DDBJ whole genome shotgun (WGS) entry which is preliminary data.</text>
</comment>
<feature type="domain" description="CBS" evidence="4">
    <location>
        <begin position="17"/>
        <end position="75"/>
    </location>
</feature>
<dbReference type="STRING" id="2309.CF15_05100"/>
<accession>A0A0V8RVR5</accession>
<sequence length="278" mass="30819">MILLTVSGLEARVSDAFSPRYPYALPQTSIGELRRMVRELRLRLIPVVSDEKTMRLEGVVRRRALLTVTSTRAGVAARGLEEEPRLLLKPGEGLREAAGRMLELDEWYAPVVDDAGRLLGVLGLEGVIERLLESGEEFLEKPVSRLMETRLVYVEPGTPVYKVWQLMLSRGFSALPVVKDGRLVGVVAEHDLLARGFTRPDLESPSGLRRGPRVEEVMSTPPAAVEPDAPAAEAARLMLRRDIGRVYVVDEEGRLLGVVDRSDVVAAWLRGRPRSKVV</sequence>
<dbReference type="RefSeq" id="WP_058370823.1">
    <property type="nucleotide sequence ID" value="NZ_LNTB01000001.1"/>
</dbReference>
<keyword evidence="2" id="KW-0129">CBS domain</keyword>
<evidence type="ECO:0000313" key="6">
    <source>
        <dbReference type="Proteomes" id="UP000053352"/>
    </source>
</evidence>
<dbReference type="PANTHER" id="PTHR48108">
    <property type="entry name" value="CBS DOMAIN-CONTAINING PROTEIN CBSX2, CHLOROPLASTIC"/>
    <property type="match status" value="1"/>
</dbReference>
<dbReference type="Proteomes" id="UP000053352">
    <property type="component" value="Unassembled WGS sequence"/>
</dbReference>
<evidence type="ECO:0000259" key="4">
    <source>
        <dbReference type="PROSITE" id="PS51371"/>
    </source>
</evidence>
<dbReference type="Gene3D" id="3.10.580.10">
    <property type="entry name" value="CBS-domain"/>
    <property type="match status" value="2"/>
</dbReference>
<proteinExistence type="predicted"/>
<dbReference type="AlphaFoldDB" id="A0A0V8RVR5"/>
<dbReference type="SUPFAM" id="SSF54631">
    <property type="entry name" value="CBS-domain pair"/>
    <property type="match status" value="2"/>
</dbReference>
<name>A0A0V8RVR5_PYROC</name>
<evidence type="ECO:0000256" key="1">
    <source>
        <dbReference type="ARBA" id="ARBA00022737"/>
    </source>
</evidence>
<dbReference type="InterPro" id="IPR000644">
    <property type="entry name" value="CBS_dom"/>
</dbReference>
<reference evidence="5 6" key="1">
    <citation type="submission" date="2015-11" db="EMBL/GenBank/DDBJ databases">
        <title>Genome sequence of Pyrodictium occultum PL-19, a marine hyperthermophilic archaeon isolated from Volcano, Italy.</title>
        <authorList>
            <person name="Utturkar S."/>
            <person name="Huber H."/>
            <person name="Leptihn S."/>
            <person name="Brown S."/>
            <person name="Stetter K.O."/>
            <person name="Podar M."/>
        </authorList>
    </citation>
    <scope>NUCLEOTIDE SEQUENCE [LARGE SCALE GENOMIC DNA]</scope>
    <source>
        <strain evidence="5 6">PL-19</strain>
    </source>
</reference>
<evidence type="ECO:0000256" key="2">
    <source>
        <dbReference type="PROSITE-ProRule" id="PRU00703"/>
    </source>
</evidence>